<feature type="region of interest" description="Disordered" evidence="1">
    <location>
        <begin position="1"/>
        <end position="20"/>
    </location>
</feature>
<protein>
    <submittedName>
        <fullName evidence="2">Uncharacterized protein</fullName>
    </submittedName>
</protein>
<evidence type="ECO:0000313" key="2">
    <source>
        <dbReference type="EMBL" id="KAL3766733.1"/>
    </source>
</evidence>
<sequence>MAANSSSQISGLTDDSSSEADNDAIVLEPPTAAAAAAAAAANLPPLIASVWEHPLVEVIKVPLLNGLGNQKTTWRSGVVPTRQGTGPWLPGQEVLFGGSCQGIKGNASQAEIDLFCSLLKNRERKKTAVKHANDLISEDIVSSQGTVSDGILQKREKSRGGGSGGFAAANSSLSRNADEGTSRGRQIDLLSSFDKSTVSGCNSADLDAAIAQLVYCKALPFSFGECPYFQRQLNLQVKRLYRTFGSGSNHKPYAFFMQHSKTYNKGRRVCFDLLKQDLLASSMPCIVPFVVVRLWSQPFTLLNGKT</sequence>
<gene>
    <name evidence="2" type="ORF">ACHAW5_002199</name>
</gene>
<feature type="compositionally biased region" description="Polar residues" evidence="1">
    <location>
        <begin position="1"/>
        <end position="15"/>
    </location>
</feature>
<keyword evidence="3" id="KW-1185">Reference proteome</keyword>
<proteinExistence type="predicted"/>
<organism evidence="2 3">
    <name type="scientific">Stephanodiscus triporus</name>
    <dbReference type="NCBI Taxonomy" id="2934178"/>
    <lineage>
        <taxon>Eukaryota</taxon>
        <taxon>Sar</taxon>
        <taxon>Stramenopiles</taxon>
        <taxon>Ochrophyta</taxon>
        <taxon>Bacillariophyta</taxon>
        <taxon>Coscinodiscophyceae</taxon>
        <taxon>Thalassiosirophycidae</taxon>
        <taxon>Stephanodiscales</taxon>
        <taxon>Stephanodiscaceae</taxon>
        <taxon>Stephanodiscus</taxon>
    </lineage>
</organism>
<evidence type="ECO:0000313" key="3">
    <source>
        <dbReference type="Proteomes" id="UP001530315"/>
    </source>
</evidence>
<reference evidence="2 3" key="1">
    <citation type="submission" date="2024-10" db="EMBL/GenBank/DDBJ databases">
        <title>Updated reference genomes for cyclostephanoid diatoms.</title>
        <authorList>
            <person name="Roberts W.R."/>
            <person name="Alverson A.J."/>
        </authorList>
    </citation>
    <scope>NUCLEOTIDE SEQUENCE [LARGE SCALE GENOMIC DNA]</scope>
    <source>
        <strain evidence="2 3">AJA276-08</strain>
    </source>
</reference>
<dbReference type="Proteomes" id="UP001530315">
    <property type="component" value="Unassembled WGS sequence"/>
</dbReference>
<name>A0ABD3MUV0_9STRA</name>
<accession>A0ABD3MUV0</accession>
<feature type="region of interest" description="Disordered" evidence="1">
    <location>
        <begin position="155"/>
        <end position="180"/>
    </location>
</feature>
<evidence type="ECO:0000256" key="1">
    <source>
        <dbReference type="SAM" id="MobiDB-lite"/>
    </source>
</evidence>
<dbReference type="EMBL" id="JALLAZ020001723">
    <property type="protein sequence ID" value="KAL3766733.1"/>
    <property type="molecule type" value="Genomic_DNA"/>
</dbReference>
<dbReference type="AlphaFoldDB" id="A0ABD3MUV0"/>
<comment type="caution">
    <text evidence="2">The sequence shown here is derived from an EMBL/GenBank/DDBJ whole genome shotgun (WGS) entry which is preliminary data.</text>
</comment>